<evidence type="ECO:0000259" key="5">
    <source>
        <dbReference type="PROSITE" id="PS51891"/>
    </source>
</evidence>
<keyword evidence="2" id="KW-0479">Metal-binding</keyword>
<accession>A0ABV6EY87</accession>
<dbReference type="Pfam" id="PF04828">
    <property type="entry name" value="GFA"/>
    <property type="match status" value="1"/>
</dbReference>
<name>A0ABV6EY87_9BRAD</name>
<keyword evidence="3" id="KW-0862">Zinc</keyword>
<evidence type="ECO:0000256" key="1">
    <source>
        <dbReference type="ARBA" id="ARBA00005495"/>
    </source>
</evidence>
<keyword evidence="7" id="KW-1185">Reference proteome</keyword>
<keyword evidence="4" id="KW-0456">Lyase</keyword>
<evidence type="ECO:0000256" key="3">
    <source>
        <dbReference type="ARBA" id="ARBA00022833"/>
    </source>
</evidence>
<evidence type="ECO:0000256" key="2">
    <source>
        <dbReference type="ARBA" id="ARBA00022723"/>
    </source>
</evidence>
<comment type="caution">
    <text evidence="6">The sequence shown here is derived from an EMBL/GenBank/DDBJ whole genome shotgun (WGS) entry which is preliminary data.</text>
</comment>
<reference evidence="6 7" key="1">
    <citation type="submission" date="2024-09" db="EMBL/GenBank/DDBJ databases">
        <authorList>
            <person name="Sun Q."/>
            <person name="Mori K."/>
        </authorList>
    </citation>
    <scope>NUCLEOTIDE SEQUENCE [LARGE SCALE GENOMIC DNA]</scope>
    <source>
        <strain evidence="6 7">KCTC 23279</strain>
    </source>
</reference>
<dbReference type="SUPFAM" id="SSF51316">
    <property type="entry name" value="Mss4-like"/>
    <property type="match status" value="1"/>
</dbReference>
<sequence>MQIDGQCHCGRISYVATIDPQRVGICHCTDCQTFSSSAFRVSVRANRADARIAGTPKIYAKTADSGTVRLQHFCPDCGTSLFTSGAESDAGDLVIRWGSIRQRAELPPARQIWCQSALPWLGRLEQLPGNPAS</sequence>
<gene>
    <name evidence="6" type="ORF">ACFFJ6_22160</name>
</gene>
<proteinExistence type="inferred from homology"/>
<protein>
    <submittedName>
        <fullName evidence="6">GFA family protein</fullName>
    </submittedName>
</protein>
<dbReference type="EMBL" id="JBHLWM010000008">
    <property type="protein sequence ID" value="MFC0243207.1"/>
    <property type="molecule type" value="Genomic_DNA"/>
</dbReference>
<dbReference type="RefSeq" id="WP_378391884.1">
    <property type="nucleotide sequence ID" value="NZ_JBHLWM010000008.1"/>
</dbReference>
<evidence type="ECO:0000313" key="6">
    <source>
        <dbReference type="EMBL" id="MFC0243207.1"/>
    </source>
</evidence>
<dbReference type="PANTHER" id="PTHR33337">
    <property type="entry name" value="GFA DOMAIN-CONTAINING PROTEIN"/>
    <property type="match status" value="1"/>
</dbReference>
<dbReference type="PROSITE" id="PS51891">
    <property type="entry name" value="CENP_V_GFA"/>
    <property type="match status" value="1"/>
</dbReference>
<dbReference type="InterPro" id="IPR011057">
    <property type="entry name" value="Mss4-like_sf"/>
</dbReference>
<dbReference type="PANTHER" id="PTHR33337:SF40">
    <property type="entry name" value="CENP-V_GFA DOMAIN-CONTAINING PROTEIN-RELATED"/>
    <property type="match status" value="1"/>
</dbReference>
<dbReference type="InterPro" id="IPR006913">
    <property type="entry name" value="CENP-V/GFA"/>
</dbReference>
<dbReference type="Gene3D" id="3.90.1590.10">
    <property type="entry name" value="glutathione-dependent formaldehyde- activating enzyme (gfa)"/>
    <property type="match status" value="1"/>
</dbReference>
<feature type="domain" description="CENP-V/GFA" evidence="5">
    <location>
        <begin position="3"/>
        <end position="121"/>
    </location>
</feature>
<evidence type="ECO:0000313" key="7">
    <source>
        <dbReference type="Proteomes" id="UP001589775"/>
    </source>
</evidence>
<dbReference type="Proteomes" id="UP001589775">
    <property type="component" value="Unassembled WGS sequence"/>
</dbReference>
<organism evidence="6 7">
    <name type="scientific">Rhodopseudomonas telluris</name>
    <dbReference type="NCBI Taxonomy" id="644215"/>
    <lineage>
        <taxon>Bacteria</taxon>
        <taxon>Pseudomonadati</taxon>
        <taxon>Pseudomonadota</taxon>
        <taxon>Alphaproteobacteria</taxon>
        <taxon>Hyphomicrobiales</taxon>
        <taxon>Nitrobacteraceae</taxon>
        <taxon>Rhodopseudomonas</taxon>
    </lineage>
</organism>
<evidence type="ECO:0000256" key="4">
    <source>
        <dbReference type="ARBA" id="ARBA00023239"/>
    </source>
</evidence>
<comment type="similarity">
    <text evidence="1">Belongs to the Gfa family.</text>
</comment>